<dbReference type="InterPro" id="IPR017946">
    <property type="entry name" value="PLC-like_Pdiesterase_TIM-brl"/>
</dbReference>
<protein>
    <submittedName>
        <fullName evidence="3">Glycerophosphoryl diester phosphodiesterase</fullName>
    </submittedName>
</protein>
<dbReference type="SUPFAM" id="SSF51695">
    <property type="entry name" value="PLC-like phosphodiesterases"/>
    <property type="match status" value="1"/>
</dbReference>
<dbReference type="PANTHER" id="PTHR46211:SF14">
    <property type="entry name" value="GLYCEROPHOSPHODIESTER PHOSPHODIESTERASE"/>
    <property type="match status" value="1"/>
</dbReference>
<reference evidence="3 4" key="1">
    <citation type="submission" date="2019-06" db="EMBL/GenBank/DDBJ databases">
        <title>Sequencing the genomes of 1000 actinobacteria strains.</title>
        <authorList>
            <person name="Klenk H.-P."/>
        </authorList>
    </citation>
    <scope>NUCLEOTIDE SEQUENCE [LARGE SCALE GENOMIC DNA]</scope>
    <source>
        <strain evidence="3 4">DSM 26477</strain>
    </source>
</reference>
<feature type="transmembrane region" description="Helical" evidence="1">
    <location>
        <begin position="33"/>
        <end position="53"/>
    </location>
</feature>
<dbReference type="Gene3D" id="3.20.20.190">
    <property type="entry name" value="Phosphatidylinositol (PI) phosphodiesterase"/>
    <property type="match status" value="1"/>
</dbReference>
<dbReference type="InterPro" id="IPR030395">
    <property type="entry name" value="GP_PDE_dom"/>
</dbReference>
<sequence>MATTRHRTGLGPDAPDVLFMPFRAWGSDGFQRGLIAASLTLGLVLVLVLGPAASRSHAASMFGTLRAPGEPALIAGHRGDRATAPENTLPSFESALAGPMTFVETDVRLSADGVPVLMHDATVDRTTDGAGAVAELTLAELKLLDAGTWYDTHFANTRIPTLDEFLDLLVDSRKKAMIELKGVWAVETVTIVDELIRAHGVESRIILASFEEETMMALQEAVELPRVLLCRELPPDAVATVSDFGAIALITNPDAIESRPEVVDELHKAGLGVLLYTLNKTRNWSEALALGVDGIITDKPSTLDGWLAESAPGT</sequence>
<dbReference type="AlphaFoldDB" id="A0A542YK13"/>
<dbReference type="Pfam" id="PF03009">
    <property type="entry name" value="GDPD"/>
    <property type="match status" value="1"/>
</dbReference>
<organism evidence="3 4">
    <name type="scientific">Homoserinimonas aerilata</name>
    <dbReference type="NCBI Taxonomy" id="1162970"/>
    <lineage>
        <taxon>Bacteria</taxon>
        <taxon>Bacillati</taxon>
        <taxon>Actinomycetota</taxon>
        <taxon>Actinomycetes</taxon>
        <taxon>Micrococcales</taxon>
        <taxon>Microbacteriaceae</taxon>
        <taxon>Homoserinimonas</taxon>
    </lineage>
</organism>
<comment type="caution">
    <text evidence="3">The sequence shown here is derived from an EMBL/GenBank/DDBJ whole genome shotgun (WGS) entry which is preliminary data.</text>
</comment>
<keyword evidence="1" id="KW-0812">Transmembrane</keyword>
<feature type="domain" description="GP-PDE" evidence="2">
    <location>
        <begin position="72"/>
        <end position="307"/>
    </location>
</feature>
<evidence type="ECO:0000313" key="3">
    <source>
        <dbReference type="EMBL" id="TQL48439.1"/>
    </source>
</evidence>
<keyword evidence="1" id="KW-0472">Membrane</keyword>
<dbReference type="GO" id="GO:0008081">
    <property type="term" value="F:phosphoric diester hydrolase activity"/>
    <property type="evidence" value="ECO:0007669"/>
    <property type="project" value="InterPro"/>
</dbReference>
<evidence type="ECO:0000259" key="2">
    <source>
        <dbReference type="PROSITE" id="PS51704"/>
    </source>
</evidence>
<dbReference type="EMBL" id="VFOM01000001">
    <property type="protein sequence ID" value="TQL48439.1"/>
    <property type="molecule type" value="Genomic_DNA"/>
</dbReference>
<dbReference type="PANTHER" id="PTHR46211">
    <property type="entry name" value="GLYCEROPHOSPHORYL DIESTER PHOSPHODIESTERASE"/>
    <property type="match status" value="1"/>
</dbReference>
<dbReference type="PROSITE" id="PS51704">
    <property type="entry name" value="GP_PDE"/>
    <property type="match status" value="1"/>
</dbReference>
<proteinExistence type="predicted"/>
<evidence type="ECO:0000256" key="1">
    <source>
        <dbReference type="SAM" id="Phobius"/>
    </source>
</evidence>
<keyword evidence="1" id="KW-1133">Transmembrane helix</keyword>
<dbReference type="Proteomes" id="UP000317998">
    <property type="component" value="Unassembled WGS sequence"/>
</dbReference>
<keyword evidence="4" id="KW-1185">Reference proteome</keyword>
<name>A0A542YK13_9MICO</name>
<gene>
    <name evidence="3" type="ORF">FB562_1533</name>
</gene>
<evidence type="ECO:0000313" key="4">
    <source>
        <dbReference type="Proteomes" id="UP000317998"/>
    </source>
</evidence>
<dbReference type="GO" id="GO:0006629">
    <property type="term" value="P:lipid metabolic process"/>
    <property type="evidence" value="ECO:0007669"/>
    <property type="project" value="InterPro"/>
</dbReference>
<accession>A0A542YK13</accession>